<comment type="similarity">
    <text evidence="5">Belongs to the ThrE exporter (TC 2.A.79) family.</text>
</comment>
<keyword evidence="2 7" id="KW-0812">Transmembrane</keyword>
<feature type="compositionally biased region" description="Basic and acidic residues" evidence="6">
    <location>
        <begin position="252"/>
        <end position="262"/>
    </location>
</feature>
<dbReference type="EMBL" id="KN880769">
    <property type="protein sequence ID" value="KIY62581.1"/>
    <property type="molecule type" value="Genomic_DNA"/>
</dbReference>
<feature type="transmembrane region" description="Helical" evidence="7">
    <location>
        <begin position="794"/>
        <end position="815"/>
    </location>
</feature>
<dbReference type="Pfam" id="PF06738">
    <property type="entry name" value="ThrE"/>
    <property type="match status" value="1"/>
</dbReference>
<gene>
    <name evidence="10" type="ORF">CYLTODRAFT_426812</name>
</gene>
<feature type="transmembrane region" description="Helical" evidence="7">
    <location>
        <begin position="676"/>
        <end position="699"/>
    </location>
</feature>
<feature type="region of interest" description="Disordered" evidence="6">
    <location>
        <begin position="440"/>
        <end position="475"/>
    </location>
</feature>
<evidence type="ECO:0000256" key="7">
    <source>
        <dbReference type="SAM" id="Phobius"/>
    </source>
</evidence>
<dbReference type="AlphaFoldDB" id="A0A0D7AZ65"/>
<dbReference type="GO" id="GO:0016020">
    <property type="term" value="C:membrane"/>
    <property type="evidence" value="ECO:0007669"/>
    <property type="project" value="UniProtKB-SubCell"/>
</dbReference>
<feature type="transmembrane region" description="Helical" evidence="7">
    <location>
        <begin position="845"/>
        <end position="869"/>
    </location>
</feature>
<dbReference type="STRING" id="1314674.A0A0D7AZ65"/>
<keyword evidence="11" id="KW-1185">Reference proteome</keyword>
<name>A0A0D7AZ65_9AGAR</name>
<feature type="domain" description="Threonine/Serine exporter ThrE" evidence="9">
    <location>
        <begin position="789"/>
        <end position="906"/>
    </location>
</feature>
<feature type="transmembrane region" description="Helical" evidence="7">
    <location>
        <begin position="889"/>
        <end position="909"/>
    </location>
</feature>
<dbReference type="PANTHER" id="PTHR31082:SF4">
    <property type="entry name" value="PHEROMONE-REGULATED MEMBRANE PROTEIN 10"/>
    <property type="match status" value="1"/>
</dbReference>
<feature type="compositionally biased region" description="Polar residues" evidence="6">
    <location>
        <begin position="1"/>
        <end position="12"/>
    </location>
</feature>
<evidence type="ECO:0000256" key="5">
    <source>
        <dbReference type="ARBA" id="ARBA00034125"/>
    </source>
</evidence>
<evidence type="ECO:0000256" key="4">
    <source>
        <dbReference type="ARBA" id="ARBA00023136"/>
    </source>
</evidence>
<evidence type="ECO:0000256" key="1">
    <source>
        <dbReference type="ARBA" id="ARBA00004141"/>
    </source>
</evidence>
<keyword evidence="3 7" id="KW-1133">Transmembrane helix</keyword>
<feature type="transmembrane region" description="Helical" evidence="7">
    <location>
        <begin position="711"/>
        <end position="731"/>
    </location>
</feature>
<keyword evidence="4 7" id="KW-0472">Membrane</keyword>
<dbReference type="PANTHER" id="PTHR31082">
    <property type="entry name" value="PHEROMONE-REGULATED MEMBRANE PROTEIN 10"/>
    <property type="match status" value="1"/>
</dbReference>
<feature type="transmembrane region" description="Helical" evidence="7">
    <location>
        <begin position="627"/>
        <end position="645"/>
    </location>
</feature>
<evidence type="ECO:0000259" key="8">
    <source>
        <dbReference type="Pfam" id="PF06738"/>
    </source>
</evidence>
<evidence type="ECO:0000259" key="9">
    <source>
        <dbReference type="Pfam" id="PF12821"/>
    </source>
</evidence>
<dbReference type="Proteomes" id="UP000054007">
    <property type="component" value="Unassembled WGS sequence"/>
</dbReference>
<feature type="region of interest" description="Disordered" evidence="6">
    <location>
        <begin position="383"/>
        <end position="416"/>
    </location>
</feature>
<feature type="compositionally biased region" description="Low complexity" evidence="6">
    <location>
        <begin position="69"/>
        <end position="82"/>
    </location>
</feature>
<evidence type="ECO:0000313" key="10">
    <source>
        <dbReference type="EMBL" id="KIY62581.1"/>
    </source>
</evidence>
<feature type="transmembrane region" description="Helical" evidence="7">
    <location>
        <begin position="768"/>
        <end position="787"/>
    </location>
</feature>
<proteinExistence type="inferred from homology"/>
<evidence type="ECO:0000256" key="6">
    <source>
        <dbReference type="SAM" id="MobiDB-lite"/>
    </source>
</evidence>
<evidence type="ECO:0000256" key="3">
    <source>
        <dbReference type="ARBA" id="ARBA00022989"/>
    </source>
</evidence>
<dbReference type="GO" id="GO:0022857">
    <property type="term" value="F:transmembrane transporter activity"/>
    <property type="evidence" value="ECO:0007669"/>
    <property type="project" value="InterPro"/>
</dbReference>
<dbReference type="InterPro" id="IPR010619">
    <property type="entry name" value="ThrE-like_N"/>
</dbReference>
<sequence>MSPSREGNSGNKTPRKVQWVDSTPSPVHELDERGLDPNAFDYFTDALKRHQSMSSTASPTREQTVSPDPTTVRNTAANATTSNPPPGPRIHHFPPRASHLPPITTELTQYQRETPPSALPPSTSTMSATTSAPPDSPDPHDVPSAYIDPNESAGLPGPSDKAYNRASHIVRAHTRGTPGKTRPSMFMNLNNMAAARGRRSRSPSRERDPERDAMPVNPRLRHGGGVLSALLTLYNAEQAGMQSTATTPGEELPERPWIERGKQRQQSSTSPSTRESSPSSPKDPLLHRSNSYNSLFGVRGRPKQQRSGGGTIASLIASTGNISGPAAPTQSRVAPNLKRPGYHLSRYSLESKLPNVKRPSPTGDIITRPVSAAVDGRDTPEMNALHLSPSSDTVSTLVGHGNEKIGSPPNEKAPIGHRRGWSAKLKDLPYASSVMSLGRYTPSQTPINTPSKELDDPFSSGARTPDRRERERRKRKKAEIYITRHVAEIIQRQEFILRLARAMMMFGAPSHRLQSQIAATGRVLDIEVSCMYLPDVMLISFDDSSTGTSSIRFIRQGSGLDLGKLAEAYELYWKVIHDDISVSDASNQLTELMKRHQIYPWWMLMFIGGMCSAGICTVSFNGSFLDAVAVFPMGAILVGMQLLAARNDLFSNVFEIVITMAFSFIAGGLAESHQLCYSAIASSSVVLILPGFFVLCGALEIMSRNIVSGSVRLVFAVIYALFLGFGLAIGAKAYQRIIGNDIVGITDYTCQESHDPTGGWWQQTPSKWWAFLSVPIFTTFLSLRNFARWNKKELPLLIAIASVGWTVNHFTSLEFVNQSDIAAAVGAFAVGIVANLYARFFDGNAFVVMITGILFQVPSGLGAGGLLGFVSEQSSGSSQSYLSGFQTGLQLVSVAIGLTVGLGLALLVVHPIPSRKRGGAVFSL</sequence>
<dbReference type="InterPro" id="IPR024528">
    <property type="entry name" value="ThrE_2"/>
</dbReference>
<organism evidence="10 11">
    <name type="scientific">Cylindrobasidium torrendii FP15055 ss-10</name>
    <dbReference type="NCBI Taxonomy" id="1314674"/>
    <lineage>
        <taxon>Eukaryota</taxon>
        <taxon>Fungi</taxon>
        <taxon>Dikarya</taxon>
        <taxon>Basidiomycota</taxon>
        <taxon>Agaricomycotina</taxon>
        <taxon>Agaricomycetes</taxon>
        <taxon>Agaricomycetidae</taxon>
        <taxon>Agaricales</taxon>
        <taxon>Marasmiineae</taxon>
        <taxon>Physalacriaceae</taxon>
        <taxon>Cylindrobasidium</taxon>
    </lineage>
</organism>
<feature type="transmembrane region" description="Helical" evidence="7">
    <location>
        <begin position="821"/>
        <end position="838"/>
    </location>
</feature>
<evidence type="ECO:0000256" key="2">
    <source>
        <dbReference type="ARBA" id="ARBA00022692"/>
    </source>
</evidence>
<feature type="region of interest" description="Disordered" evidence="6">
    <location>
        <begin position="1"/>
        <end position="223"/>
    </location>
</feature>
<feature type="compositionally biased region" description="Low complexity" evidence="6">
    <location>
        <begin position="114"/>
        <end position="133"/>
    </location>
</feature>
<feature type="domain" description="Threonine/serine exporter-like N-terminal" evidence="8">
    <location>
        <begin position="494"/>
        <end position="732"/>
    </location>
</feature>
<protein>
    <submittedName>
        <fullName evidence="10">DUF1212-domain-containing protein</fullName>
    </submittedName>
</protein>
<dbReference type="OrthoDB" id="413008at2759"/>
<feature type="compositionally biased region" description="Basic and acidic residues" evidence="6">
    <location>
        <begin position="203"/>
        <end position="213"/>
    </location>
</feature>
<feature type="compositionally biased region" description="Low complexity" evidence="6">
    <location>
        <begin position="264"/>
        <end position="280"/>
    </location>
</feature>
<feature type="transmembrane region" description="Helical" evidence="7">
    <location>
        <begin position="601"/>
        <end position="621"/>
    </location>
</feature>
<feature type="compositionally biased region" description="Polar residues" evidence="6">
    <location>
        <begin position="441"/>
        <end position="451"/>
    </location>
</feature>
<comment type="subcellular location">
    <subcellularLocation>
        <location evidence="1">Membrane</location>
        <topology evidence="1">Multi-pass membrane protein</topology>
    </subcellularLocation>
</comment>
<feature type="region of interest" description="Disordered" evidence="6">
    <location>
        <begin position="240"/>
        <end position="309"/>
    </location>
</feature>
<dbReference type="InterPro" id="IPR051361">
    <property type="entry name" value="ThrE/Ser_Exporter"/>
</dbReference>
<reference evidence="10 11" key="1">
    <citation type="journal article" date="2015" name="Fungal Genet. Biol.">
        <title>Evolution of novel wood decay mechanisms in Agaricales revealed by the genome sequences of Fistulina hepatica and Cylindrobasidium torrendii.</title>
        <authorList>
            <person name="Floudas D."/>
            <person name="Held B.W."/>
            <person name="Riley R."/>
            <person name="Nagy L.G."/>
            <person name="Koehler G."/>
            <person name="Ransdell A.S."/>
            <person name="Younus H."/>
            <person name="Chow J."/>
            <person name="Chiniquy J."/>
            <person name="Lipzen A."/>
            <person name="Tritt A."/>
            <person name="Sun H."/>
            <person name="Haridas S."/>
            <person name="LaButti K."/>
            <person name="Ohm R.A."/>
            <person name="Kues U."/>
            <person name="Blanchette R.A."/>
            <person name="Grigoriev I.V."/>
            <person name="Minto R.E."/>
            <person name="Hibbett D.S."/>
        </authorList>
    </citation>
    <scope>NUCLEOTIDE SEQUENCE [LARGE SCALE GENOMIC DNA]</scope>
    <source>
        <strain evidence="10 11">FP15055 ss-10</strain>
    </source>
</reference>
<evidence type="ECO:0000313" key="11">
    <source>
        <dbReference type="Proteomes" id="UP000054007"/>
    </source>
</evidence>
<dbReference type="Pfam" id="PF12821">
    <property type="entry name" value="ThrE_2"/>
    <property type="match status" value="1"/>
</dbReference>
<feature type="compositionally biased region" description="Polar residues" evidence="6">
    <location>
        <begin position="52"/>
        <end position="68"/>
    </location>
</feature>
<accession>A0A0D7AZ65</accession>